<dbReference type="RefSeq" id="WP_230575172.1">
    <property type="nucleotide sequence ID" value="NZ_CAKJTI010000009.1"/>
</dbReference>
<evidence type="ECO:0000313" key="3">
    <source>
        <dbReference type="Proteomes" id="UP000789423"/>
    </source>
</evidence>
<comment type="caution">
    <text evidence="2">The sequence shown here is derived from an EMBL/GenBank/DDBJ whole genome shotgun (WGS) entry which is preliminary data.</text>
</comment>
<sequence length="67" mass="7679">MPYVVHILSIFMIFVGGISLYRSLKYKGYGAYFKVKKLKIPLWIITLGVSLFVMSMGIYALILEGTW</sequence>
<feature type="transmembrane region" description="Helical" evidence="1">
    <location>
        <begin position="6"/>
        <end position="24"/>
    </location>
</feature>
<dbReference type="EMBL" id="CAKJTI010000009">
    <property type="protein sequence ID" value="CAG9613069.1"/>
    <property type="molecule type" value="Genomic_DNA"/>
</dbReference>
<evidence type="ECO:0000256" key="1">
    <source>
        <dbReference type="SAM" id="Phobius"/>
    </source>
</evidence>
<name>A0ABM8YBM6_9BACI</name>
<keyword evidence="1" id="KW-1133">Transmembrane helix</keyword>
<proteinExistence type="predicted"/>
<keyword evidence="3" id="KW-1185">Reference proteome</keyword>
<gene>
    <name evidence="2" type="ORF">BACCIP111899_02264</name>
</gene>
<evidence type="ECO:0000313" key="2">
    <source>
        <dbReference type="EMBL" id="CAG9613069.1"/>
    </source>
</evidence>
<feature type="transmembrane region" description="Helical" evidence="1">
    <location>
        <begin position="40"/>
        <end position="62"/>
    </location>
</feature>
<protein>
    <submittedName>
        <fullName evidence="2">Uncharacterized protein</fullName>
    </submittedName>
</protein>
<dbReference type="Proteomes" id="UP000789423">
    <property type="component" value="Unassembled WGS sequence"/>
</dbReference>
<accession>A0ABM8YBM6</accession>
<organism evidence="2 3">
    <name type="scientific">Bacillus rhizoplanae</name>
    <dbReference type="NCBI Taxonomy" id="2880966"/>
    <lineage>
        <taxon>Bacteria</taxon>
        <taxon>Bacillati</taxon>
        <taxon>Bacillota</taxon>
        <taxon>Bacilli</taxon>
        <taxon>Bacillales</taxon>
        <taxon>Bacillaceae</taxon>
        <taxon>Bacillus</taxon>
    </lineage>
</organism>
<keyword evidence="1" id="KW-0472">Membrane</keyword>
<keyword evidence="1" id="KW-0812">Transmembrane</keyword>
<reference evidence="2 3" key="1">
    <citation type="submission" date="2021-10" db="EMBL/GenBank/DDBJ databases">
        <authorList>
            <person name="Criscuolo A."/>
        </authorList>
    </citation>
    <scope>NUCLEOTIDE SEQUENCE [LARGE SCALE GENOMIC DNA]</scope>
    <source>
        <strain evidence="3">CIP 111899</strain>
    </source>
</reference>